<evidence type="ECO:0000259" key="2">
    <source>
        <dbReference type="PROSITE" id="PS50972"/>
    </source>
</evidence>
<dbReference type="SUPFAM" id="SSF48452">
    <property type="entry name" value="TPR-like"/>
    <property type="match status" value="1"/>
</dbReference>
<feature type="compositionally biased region" description="Basic and acidic residues" evidence="1">
    <location>
        <begin position="98"/>
        <end position="108"/>
    </location>
</feature>
<dbReference type="NCBIfam" id="NF040586">
    <property type="entry name" value="FxSxx_TPR"/>
    <property type="match status" value="1"/>
</dbReference>
<feature type="region of interest" description="Disordered" evidence="1">
    <location>
        <begin position="98"/>
        <end position="118"/>
    </location>
</feature>
<dbReference type="Gene3D" id="1.25.40.10">
    <property type="entry name" value="Tetratricopeptide repeat domain"/>
    <property type="match status" value="2"/>
</dbReference>
<dbReference type="EMBL" id="JBHSBL010000024">
    <property type="protein sequence ID" value="MFC4070614.1"/>
    <property type="molecule type" value="Genomic_DNA"/>
</dbReference>
<dbReference type="Pfam" id="PF13424">
    <property type="entry name" value="TPR_12"/>
    <property type="match status" value="1"/>
</dbReference>
<dbReference type="PROSITE" id="PS50972">
    <property type="entry name" value="PTERIN_BINDING"/>
    <property type="match status" value="1"/>
</dbReference>
<evidence type="ECO:0000313" key="3">
    <source>
        <dbReference type="EMBL" id="MFC4070614.1"/>
    </source>
</evidence>
<dbReference type="PANTHER" id="PTHR46082">
    <property type="entry name" value="ATP/GTP-BINDING PROTEIN-RELATED"/>
    <property type="match status" value="1"/>
</dbReference>
<dbReference type="PANTHER" id="PTHR46082:SF6">
    <property type="entry name" value="AAA+ ATPASE DOMAIN-CONTAINING PROTEIN-RELATED"/>
    <property type="match status" value="1"/>
</dbReference>
<dbReference type="Pfam" id="PF13374">
    <property type="entry name" value="TPR_10"/>
    <property type="match status" value="1"/>
</dbReference>
<keyword evidence="4" id="KW-1185">Reference proteome</keyword>
<dbReference type="Gene3D" id="3.40.50.300">
    <property type="entry name" value="P-loop containing nucleotide triphosphate hydrolases"/>
    <property type="match status" value="1"/>
</dbReference>
<evidence type="ECO:0000313" key="4">
    <source>
        <dbReference type="Proteomes" id="UP001595867"/>
    </source>
</evidence>
<dbReference type="InterPro" id="IPR011990">
    <property type="entry name" value="TPR-like_helical_dom_sf"/>
</dbReference>
<accession>A0ABV8J6C3</accession>
<dbReference type="InterPro" id="IPR053137">
    <property type="entry name" value="NLR-like"/>
</dbReference>
<feature type="domain" description="Pterin-binding" evidence="2">
    <location>
        <begin position="657"/>
        <end position="768"/>
    </location>
</feature>
<gene>
    <name evidence="3" type="primary">fxsT</name>
    <name evidence="3" type="ORF">ACFO0C_37255</name>
</gene>
<sequence length="768" mass="83881">MSDGPSSAAEQFIAALKGLRQATTAVSYAMLVKQADMRKPPLTINAQRLSDWFRGKAVPADPAVVRFLIEHLQPRATGIPHHPMAWWLDLHQRAVRERQANRDDRGRAADPSPSRRAPRIWRVPTRNASFIGRAAVLTTVRLTLQNGLAPSIAVLHGIGGVGKSSLAVEYAYQHADVLNVVWWVDAEETASAIEQFAALAVELGVTSEQTLAKRAAAEARNWLQRNVGWLVILDNVPSADLAHELIPAGHGRVVITSRDPRWNTIGATIDVNRFSRSESAAVLKERNPAMSDAEADLVAASVDDLPLAVTQAANFISETGMPAGEYVSELETHASDLLDEGRPATYPRSVASVVIISVELLTEKDQHALELLRFSAFLGPDPVPLSWFVVSGQMSQVQLRKAVSRLVRIGLAKHEAADDVLVVHRTTAAIVRDITPAADRHALTIRLQEILVSLRPGAPDETAIWPKWALLAPRAAFLQTVSPDESEEFRQLILDAARYRELAGHASAANDMAARARARWSAMLGEDHTDTMRAAQRQAATLPPAHPDALRIEEDLHERRIRLLGTDHPDTLATANNRAMALADLGRHTEARELTKETLEHQRSLFGPGDSRTLISMDNLANRHSDLGDPQAAKELRDVVLLERLRRLGPNHPDTLRSRIGLARDLARIGLLPDAREKAETTFADASHALGDHHRLTLTAGATLVDILTEEGDTASARQIGEDVLARRRQALGADHPETIASATRLAVNLDALGETAAAESLRHEFSL</sequence>
<proteinExistence type="predicted"/>
<name>A0ABV8J6C3_9ACTN</name>
<dbReference type="SUPFAM" id="SSF52540">
    <property type="entry name" value="P-loop containing nucleoside triphosphate hydrolases"/>
    <property type="match status" value="1"/>
</dbReference>
<dbReference type="RefSeq" id="WP_378071486.1">
    <property type="nucleotide sequence ID" value="NZ_JBHSBL010000024.1"/>
</dbReference>
<dbReference type="InterPro" id="IPR000489">
    <property type="entry name" value="Pterin-binding_dom"/>
</dbReference>
<evidence type="ECO:0000256" key="1">
    <source>
        <dbReference type="SAM" id="MobiDB-lite"/>
    </source>
</evidence>
<organism evidence="3 4">
    <name type="scientific">Actinoplanes subglobosus</name>
    <dbReference type="NCBI Taxonomy" id="1547892"/>
    <lineage>
        <taxon>Bacteria</taxon>
        <taxon>Bacillati</taxon>
        <taxon>Actinomycetota</taxon>
        <taxon>Actinomycetes</taxon>
        <taxon>Micromonosporales</taxon>
        <taxon>Micromonosporaceae</taxon>
        <taxon>Actinoplanes</taxon>
    </lineage>
</organism>
<dbReference type="Proteomes" id="UP001595867">
    <property type="component" value="Unassembled WGS sequence"/>
</dbReference>
<reference evidence="4" key="1">
    <citation type="journal article" date="2019" name="Int. J. Syst. Evol. Microbiol.">
        <title>The Global Catalogue of Microorganisms (GCM) 10K type strain sequencing project: providing services to taxonomists for standard genome sequencing and annotation.</title>
        <authorList>
            <consortium name="The Broad Institute Genomics Platform"/>
            <consortium name="The Broad Institute Genome Sequencing Center for Infectious Disease"/>
            <person name="Wu L."/>
            <person name="Ma J."/>
        </authorList>
    </citation>
    <scope>NUCLEOTIDE SEQUENCE [LARGE SCALE GENOMIC DNA]</scope>
    <source>
        <strain evidence="4">TBRC 5832</strain>
    </source>
</reference>
<protein>
    <submittedName>
        <fullName evidence="3">FxSxx-COOH system tetratricopeptide repeat protein</fullName>
    </submittedName>
</protein>
<dbReference type="InterPro" id="IPR027417">
    <property type="entry name" value="P-loop_NTPase"/>
</dbReference>
<comment type="caution">
    <text evidence="3">The sequence shown here is derived from an EMBL/GenBank/DDBJ whole genome shotgun (WGS) entry which is preliminary data.</text>
</comment>